<reference evidence="3" key="2">
    <citation type="submission" date="2023-05" db="EMBL/GenBank/DDBJ databases">
        <authorList>
            <consortium name="Lawrence Berkeley National Laboratory"/>
            <person name="Steindorff A."/>
            <person name="Hensen N."/>
            <person name="Bonometti L."/>
            <person name="Westerberg I."/>
            <person name="Brannstrom I.O."/>
            <person name="Guillou S."/>
            <person name="Cros-Aarteil S."/>
            <person name="Calhoun S."/>
            <person name="Haridas S."/>
            <person name="Kuo A."/>
            <person name="Mondo S."/>
            <person name="Pangilinan J."/>
            <person name="Riley R."/>
            <person name="Labutti K."/>
            <person name="Andreopoulos B."/>
            <person name="Lipzen A."/>
            <person name="Chen C."/>
            <person name="Yanf M."/>
            <person name="Daum C."/>
            <person name="Ng V."/>
            <person name="Clum A."/>
            <person name="Ohm R."/>
            <person name="Martin F."/>
            <person name="Silar P."/>
            <person name="Natvig D."/>
            <person name="Lalanne C."/>
            <person name="Gautier V."/>
            <person name="Ament-Velasquez S.L."/>
            <person name="Kruys A."/>
            <person name="Hutchinson M.I."/>
            <person name="Powell A.J."/>
            <person name="Barry K."/>
            <person name="Miller A.N."/>
            <person name="Grigoriev I.V."/>
            <person name="Debuchy R."/>
            <person name="Gladieux P."/>
            <person name="Thoren M.H."/>
            <person name="Johannesson H."/>
        </authorList>
    </citation>
    <scope>NUCLEOTIDE SEQUENCE</scope>
    <source>
        <strain evidence="3">PSN243</strain>
    </source>
</reference>
<keyword evidence="2" id="KW-0472">Membrane</keyword>
<dbReference type="Proteomes" id="UP001321760">
    <property type="component" value="Unassembled WGS sequence"/>
</dbReference>
<dbReference type="AlphaFoldDB" id="A0AAV9G8S7"/>
<accession>A0AAV9G8S7</accession>
<evidence type="ECO:0000256" key="1">
    <source>
        <dbReference type="SAM" id="MobiDB-lite"/>
    </source>
</evidence>
<keyword evidence="2" id="KW-1133">Transmembrane helix</keyword>
<feature type="region of interest" description="Disordered" evidence="1">
    <location>
        <begin position="96"/>
        <end position="120"/>
    </location>
</feature>
<protein>
    <submittedName>
        <fullName evidence="3">Uncharacterized protein</fullName>
    </submittedName>
</protein>
<name>A0AAV9G8S7_9PEZI</name>
<feature type="transmembrane region" description="Helical" evidence="2">
    <location>
        <begin position="47"/>
        <end position="68"/>
    </location>
</feature>
<organism evidence="3 4">
    <name type="scientific">Podospora aff. communis PSN243</name>
    <dbReference type="NCBI Taxonomy" id="3040156"/>
    <lineage>
        <taxon>Eukaryota</taxon>
        <taxon>Fungi</taxon>
        <taxon>Dikarya</taxon>
        <taxon>Ascomycota</taxon>
        <taxon>Pezizomycotina</taxon>
        <taxon>Sordariomycetes</taxon>
        <taxon>Sordariomycetidae</taxon>
        <taxon>Sordariales</taxon>
        <taxon>Podosporaceae</taxon>
        <taxon>Podospora</taxon>
    </lineage>
</organism>
<comment type="caution">
    <text evidence="3">The sequence shown here is derived from an EMBL/GenBank/DDBJ whole genome shotgun (WGS) entry which is preliminary data.</text>
</comment>
<reference evidence="3" key="1">
    <citation type="journal article" date="2023" name="Mol. Phylogenet. Evol.">
        <title>Genome-scale phylogeny and comparative genomics of the fungal order Sordariales.</title>
        <authorList>
            <person name="Hensen N."/>
            <person name="Bonometti L."/>
            <person name="Westerberg I."/>
            <person name="Brannstrom I.O."/>
            <person name="Guillou S."/>
            <person name="Cros-Aarteil S."/>
            <person name="Calhoun S."/>
            <person name="Haridas S."/>
            <person name="Kuo A."/>
            <person name="Mondo S."/>
            <person name="Pangilinan J."/>
            <person name="Riley R."/>
            <person name="LaButti K."/>
            <person name="Andreopoulos B."/>
            <person name="Lipzen A."/>
            <person name="Chen C."/>
            <person name="Yan M."/>
            <person name="Daum C."/>
            <person name="Ng V."/>
            <person name="Clum A."/>
            <person name="Steindorff A."/>
            <person name="Ohm R.A."/>
            <person name="Martin F."/>
            <person name="Silar P."/>
            <person name="Natvig D.O."/>
            <person name="Lalanne C."/>
            <person name="Gautier V."/>
            <person name="Ament-Velasquez S.L."/>
            <person name="Kruys A."/>
            <person name="Hutchinson M.I."/>
            <person name="Powell A.J."/>
            <person name="Barry K."/>
            <person name="Miller A.N."/>
            <person name="Grigoriev I.V."/>
            <person name="Debuchy R."/>
            <person name="Gladieux P."/>
            <person name="Hiltunen Thoren M."/>
            <person name="Johannesson H."/>
        </authorList>
    </citation>
    <scope>NUCLEOTIDE SEQUENCE</scope>
    <source>
        <strain evidence="3">PSN243</strain>
    </source>
</reference>
<keyword evidence="4" id="KW-1185">Reference proteome</keyword>
<evidence type="ECO:0000313" key="4">
    <source>
        <dbReference type="Proteomes" id="UP001321760"/>
    </source>
</evidence>
<evidence type="ECO:0000256" key="2">
    <source>
        <dbReference type="SAM" id="Phobius"/>
    </source>
</evidence>
<evidence type="ECO:0000313" key="3">
    <source>
        <dbReference type="EMBL" id="KAK4444534.1"/>
    </source>
</evidence>
<dbReference type="EMBL" id="MU865976">
    <property type="protein sequence ID" value="KAK4444534.1"/>
    <property type="molecule type" value="Genomic_DNA"/>
</dbReference>
<keyword evidence="2" id="KW-0812">Transmembrane</keyword>
<gene>
    <name evidence="3" type="ORF">QBC34DRAFT_385225</name>
</gene>
<proteinExistence type="predicted"/>
<sequence length="120" mass="13186">MADGGRAVDDIDLAFDYPSEMQETYTTPAGVHQARVDKEMGYPDQRVLYAIIGGLGLVGLYGAVNSILYPDEHFVKMQATAGPTHIEPKDYVTANRDKSVHLPSRKPTDSKMERFIGRGG</sequence>